<evidence type="ECO:0000256" key="2">
    <source>
        <dbReference type="ARBA" id="ARBA00022803"/>
    </source>
</evidence>
<dbReference type="InterPro" id="IPR025392">
    <property type="entry name" value="DUF4124"/>
</dbReference>
<dbReference type="SUPFAM" id="SSF50630">
    <property type="entry name" value="Acid proteases"/>
    <property type="match status" value="1"/>
</dbReference>
<dbReference type="InterPro" id="IPR013105">
    <property type="entry name" value="TPR_2"/>
</dbReference>
<dbReference type="SUPFAM" id="SSF48452">
    <property type="entry name" value="TPR-like"/>
    <property type="match status" value="1"/>
</dbReference>
<keyword evidence="2 3" id="KW-0802">TPR repeat</keyword>
<evidence type="ECO:0000256" key="1">
    <source>
        <dbReference type="ARBA" id="ARBA00022737"/>
    </source>
</evidence>
<dbReference type="CDD" id="cd05483">
    <property type="entry name" value="retropepsin_like_bacteria"/>
    <property type="match status" value="1"/>
</dbReference>
<keyword evidence="6" id="KW-0645">Protease</keyword>
<dbReference type="EMBL" id="WJJP01000566">
    <property type="protein sequence ID" value="MBD3326350.1"/>
    <property type="molecule type" value="Genomic_DNA"/>
</dbReference>
<dbReference type="InterPro" id="IPR034122">
    <property type="entry name" value="Retropepsin-like_bacterial"/>
</dbReference>
<dbReference type="Gene3D" id="2.40.70.10">
    <property type="entry name" value="Acid Proteases"/>
    <property type="match status" value="1"/>
</dbReference>
<protein>
    <submittedName>
        <fullName evidence="6">TIGR02281 family clan AA aspartic protease</fullName>
        <ecNumber evidence="6">3.4.23.-</ecNumber>
    </submittedName>
</protein>
<accession>A0A9D5JYA6</accession>
<keyword evidence="1" id="KW-0677">Repeat</keyword>
<dbReference type="PROSITE" id="PS50005">
    <property type="entry name" value="TPR"/>
    <property type="match status" value="2"/>
</dbReference>
<dbReference type="InterPro" id="IPR021109">
    <property type="entry name" value="Peptidase_aspartic_dom_sf"/>
</dbReference>
<dbReference type="Pfam" id="PF13975">
    <property type="entry name" value="gag-asp_proteas"/>
    <property type="match status" value="1"/>
</dbReference>
<dbReference type="PANTHER" id="PTHR22904">
    <property type="entry name" value="TPR REPEAT CONTAINING PROTEIN"/>
    <property type="match status" value="1"/>
</dbReference>
<dbReference type="Pfam" id="PF13431">
    <property type="entry name" value="TPR_17"/>
    <property type="match status" value="1"/>
</dbReference>
<name>A0A9D5JYA6_9BACT</name>
<dbReference type="InterPro" id="IPR011990">
    <property type="entry name" value="TPR-like_helical_dom_sf"/>
</dbReference>
<evidence type="ECO:0000256" key="3">
    <source>
        <dbReference type="PROSITE-ProRule" id="PRU00339"/>
    </source>
</evidence>
<sequence>MKNVIVCRRPRDQCARLLYVMGGMMQHHRMNRRRMFLIISVLGLLWMPQDLLAEIYRWKNQKGQMHYSTHPPSYPVTGTIEVKRQNQWYPYTGEETPSAPNSSSLAYTTSSPGTPLPLPPAPQAETVVPYNKENAMIIIEATVNGTLTTSFAVDTGATYTIISPDVAKALYLSPNATAPLITLQTANGRIQVPLVQLQSVAVGGVSTLNVAAAIHELQSDANISGLLGLNFLNRFRLTVDATQHQLILQTIHLPSHYTTRDCVKARDLLAQGRALNDGTTQEAASYREAIALCPDLVEAYYYLGAIYIHQKDASRAISIHRKLIALHPKEPEAYFRLGLSYMLDRNFPEAKEAFQHVLQLDPSHQQAKKYFDRLPSP</sequence>
<evidence type="ECO:0000313" key="6">
    <source>
        <dbReference type="EMBL" id="MBD3326350.1"/>
    </source>
</evidence>
<feature type="domain" description="DUF4124" evidence="5">
    <location>
        <begin position="43"/>
        <end position="79"/>
    </location>
</feature>
<dbReference type="InterPro" id="IPR019734">
    <property type="entry name" value="TPR_rpt"/>
</dbReference>
<dbReference type="GO" id="GO:0006508">
    <property type="term" value="P:proteolysis"/>
    <property type="evidence" value="ECO:0007669"/>
    <property type="project" value="UniProtKB-KW"/>
</dbReference>
<dbReference type="NCBIfam" id="TIGR02281">
    <property type="entry name" value="clan_AA_DTGA"/>
    <property type="match status" value="1"/>
</dbReference>
<reference evidence="6" key="1">
    <citation type="submission" date="2019-11" db="EMBL/GenBank/DDBJ databases">
        <title>Microbial mats filling the niche in hypersaline microbial mats.</title>
        <authorList>
            <person name="Wong H.L."/>
            <person name="Macleod F.I."/>
            <person name="White R.A. III"/>
            <person name="Burns B.P."/>
        </authorList>
    </citation>
    <scope>NUCLEOTIDE SEQUENCE</scope>
    <source>
        <strain evidence="6">Rbin_158</strain>
    </source>
</reference>
<evidence type="ECO:0000259" key="5">
    <source>
        <dbReference type="Pfam" id="PF13511"/>
    </source>
</evidence>
<feature type="repeat" description="TPR" evidence="3">
    <location>
        <begin position="297"/>
        <end position="330"/>
    </location>
</feature>
<organism evidence="6 7">
    <name type="scientific">candidate division KSB3 bacterium</name>
    <dbReference type="NCBI Taxonomy" id="2044937"/>
    <lineage>
        <taxon>Bacteria</taxon>
        <taxon>candidate division KSB3</taxon>
    </lineage>
</organism>
<feature type="compositionally biased region" description="Polar residues" evidence="4">
    <location>
        <begin position="98"/>
        <end position="107"/>
    </location>
</feature>
<dbReference type="GO" id="GO:0051879">
    <property type="term" value="F:Hsp90 protein binding"/>
    <property type="evidence" value="ECO:0007669"/>
    <property type="project" value="TreeGrafter"/>
</dbReference>
<dbReference type="Proteomes" id="UP000649604">
    <property type="component" value="Unassembled WGS sequence"/>
</dbReference>
<dbReference type="AlphaFoldDB" id="A0A9D5JYA6"/>
<evidence type="ECO:0000256" key="4">
    <source>
        <dbReference type="SAM" id="MobiDB-lite"/>
    </source>
</evidence>
<dbReference type="EC" id="3.4.23.-" evidence="6"/>
<dbReference type="GO" id="GO:0004190">
    <property type="term" value="F:aspartic-type endopeptidase activity"/>
    <property type="evidence" value="ECO:0007669"/>
    <property type="project" value="InterPro"/>
</dbReference>
<keyword evidence="6" id="KW-0378">Hydrolase</keyword>
<gene>
    <name evidence="6" type="ORF">GF339_17325</name>
</gene>
<feature type="repeat" description="TPR" evidence="3">
    <location>
        <begin position="331"/>
        <end position="364"/>
    </location>
</feature>
<comment type="caution">
    <text evidence="6">The sequence shown here is derived from an EMBL/GenBank/DDBJ whole genome shotgun (WGS) entry which is preliminary data.</text>
</comment>
<dbReference type="Pfam" id="PF07719">
    <property type="entry name" value="TPR_2"/>
    <property type="match status" value="1"/>
</dbReference>
<dbReference type="Gene3D" id="1.25.40.10">
    <property type="entry name" value="Tetratricopeptide repeat domain"/>
    <property type="match status" value="1"/>
</dbReference>
<dbReference type="PROSITE" id="PS50293">
    <property type="entry name" value="TPR_REGION"/>
    <property type="match status" value="1"/>
</dbReference>
<evidence type="ECO:0000313" key="7">
    <source>
        <dbReference type="Proteomes" id="UP000649604"/>
    </source>
</evidence>
<dbReference type="Pfam" id="PF13511">
    <property type="entry name" value="DUF4124"/>
    <property type="match status" value="1"/>
</dbReference>
<dbReference type="SMART" id="SM00028">
    <property type="entry name" value="TPR"/>
    <property type="match status" value="2"/>
</dbReference>
<dbReference type="InterPro" id="IPR011969">
    <property type="entry name" value="Clan_AA_Asp_peptidase_C"/>
</dbReference>
<dbReference type="PROSITE" id="PS00141">
    <property type="entry name" value="ASP_PROTEASE"/>
    <property type="match status" value="1"/>
</dbReference>
<proteinExistence type="predicted"/>
<dbReference type="PANTHER" id="PTHR22904:SF523">
    <property type="entry name" value="STRESS-INDUCED-PHOSPHOPROTEIN 1"/>
    <property type="match status" value="1"/>
</dbReference>
<dbReference type="InterPro" id="IPR001969">
    <property type="entry name" value="Aspartic_peptidase_AS"/>
</dbReference>
<feature type="region of interest" description="Disordered" evidence="4">
    <location>
        <begin position="91"/>
        <end position="120"/>
    </location>
</feature>